<dbReference type="CDD" id="cd12797">
    <property type="entry name" value="M23_peptidase"/>
    <property type="match status" value="1"/>
</dbReference>
<comment type="similarity">
    <text evidence="1">Belongs to the E.coli NlpD/Haemophilus LppB family.</text>
</comment>
<sequence length="262" mass="27762">MGNRASIRRAVSAVGLACVLLLLVGCAGDTYAPVSDRTARATGDTANGVYRVARGDTLYSIAFRHDVDHRTLARWNDIREPFTIYPGQELRLSPSASTSRTASSPPPAPREPATASRSPSAPPAPPPRPSAPASTGSSSTNGWVWPAPGDVLKRFSADADGKQGINIGGDEGAEIKAAAGGRVVYSGSGLVGYGNLVIIKHNDQYLTAYGYNRELLVDEGDMVDQGETIARMGRNGGQPMLHFELRRDGRAVDPVPLLPRSR</sequence>
<organism evidence="4 5">
    <name type="scientific">Natronocella acetinitrilica</name>
    <dbReference type="NCBI Taxonomy" id="414046"/>
    <lineage>
        <taxon>Bacteria</taxon>
        <taxon>Pseudomonadati</taxon>
        <taxon>Pseudomonadota</taxon>
        <taxon>Gammaproteobacteria</taxon>
        <taxon>Chromatiales</taxon>
        <taxon>Ectothiorhodospiraceae</taxon>
        <taxon>Natronocella</taxon>
    </lineage>
</organism>
<dbReference type="AlphaFoldDB" id="A0AAE3G6V4"/>
<dbReference type="SUPFAM" id="SSF51261">
    <property type="entry name" value="Duplicated hybrid motif"/>
    <property type="match status" value="1"/>
</dbReference>
<evidence type="ECO:0000256" key="2">
    <source>
        <dbReference type="SAM" id="MobiDB-lite"/>
    </source>
</evidence>
<feature type="compositionally biased region" description="Low complexity" evidence="2">
    <location>
        <begin position="131"/>
        <end position="140"/>
    </location>
</feature>
<dbReference type="InterPro" id="IPR036779">
    <property type="entry name" value="LysM_dom_sf"/>
</dbReference>
<evidence type="ECO:0000259" key="3">
    <source>
        <dbReference type="PROSITE" id="PS51782"/>
    </source>
</evidence>
<dbReference type="GO" id="GO:0004222">
    <property type="term" value="F:metalloendopeptidase activity"/>
    <property type="evidence" value="ECO:0007669"/>
    <property type="project" value="TreeGrafter"/>
</dbReference>
<dbReference type="InterPro" id="IPR016047">
    <property type="entry name" value="M23ase_b-sheet_dom"/>
</dbReference>
<dbReference type="GO" id="GO:0032153">
    <property type="term" value="C:cell division site"/>
    <property type="evidence" value="ECO:0007669"/>
    <property type="project" value="TreeGrafter"/>
</dbReference>
<dbReference type="EMBL" id="JALJXV010000008">
    <property type="protein sequence ID" value="MCP1676178.1"/>
    <property type="molecule type" value="Genomic_DNA"/>
</dbReference>
<dbReference type="SMART" id="SM00257">
    <property type="entry name" value="LysM"/>
    <property type="match status" value="1"/>
</dbReference>
<dbReference type="InterPro" id="IPR050570">
    <property type="entry name" value="Cell_wall_metabolism_enzyme"/>
</dbReference>
<accession>A0AAE3G6V4</accession>
<dbReference type="GO" id="GO:0009279">
    <property type="term" value="C:cell outer membrane"/>
    <property type="evidence" value="ECO:0007669"/>
    <property type="project" value="TreeGrafter"/>
</dbReference>
<keyword evidence="5" id="KW-1185">Reference proteome</keyword>
<dbReference type="PANTHER" id="PTHR21666">
    <property type="entry name" value="PEPTIDASE-RELATED"/>
    <property type="match status" value="1"/>
</dbReference>
<comment type="caution">
    <text evidence="4">The sequence shown here is derived from an EMBL/GenBank/DDBJ whole genome shotgun (WGS) entry which is preliminary data.</text>
</comment>
<dbReference type="PANTHER" id="PTHR21666:SF263">
    <property type="entry name" value="MUREIN HYDROLASE ACTIVATOR NLPD"/>
    <property type="match status" value="1"/>
</dbReference>
<dbReference type="InterPro" id="IPR011055">
    <property type="entry name" value="Dup_hybrid_motif"/>
</dbReference>
<dbReference type="PROSITE" id="PS51782">
    <property type="entry name" value="LYSM"/>
    <property type="match status" value="1"/>
</dbReference>
<dbReference type="PROSITE" id="PS51257">
    <property type="entry name" value="PROKAR_LIPOPROTEIN"/>
    <property type="match status" value="1"/>
</dbReference>
<feature type="domain" description="LysM" evidence="3">
    <location>
        <begin position="48"/>
        <end position="92"/>
    </location>
</feature>
<dbReference type="Gene3D" id="2.70.70.10">
    <property type="entry name" value="Glucose Permease (Domain IIA)"/>
    <property type="match status" value="1"/>
</dbReference>
<dbReference type="Gene3D" id="3.10.350.10">
    <property type="entry name" value="LysM domain"/>
    <property type="match status" value="1"/>
</dbReference>
<feature type="compositionally biased region" description="Low complexity" evidence="2">
    <location>
        <begin position="93"/>
        <end position="103"/>
    </location>
</feature>
<dbReference type="Pfam" id="PF01551">
    <property type="entry name" value="Peptidase_M23"/>
    <property type="match status" value="1"/>
</dbReference>
<evidence type="ECO:0000256" key="1">
    <source>
        <dbReference type="ARBA" id="ARBA00038420"/>
    </source>
</evidence>
<protein>
    <submittedName>
        <fullName evidence="4">Lipoprotein NlpD</fullName>
    </submittedName>
</protein>
<gene>
    <name evidence="4" type="ORF">J2T57_003337</name>
</gene>
<name>A0AAE3G6V4_9GAMM</name>
<evidence type="ECO:0000313" key="4">
    <source>
        <dbReference type="EMBL" id="MCP1676178.1"/>
    </source>
</evidence>
<dbReference type="RefSeq" id="WP_253481206.1">
    <property type="nucleotide sequence ID" value="NZ_JALJXV010000008.1"/>
</dbReference>
<feature type="region of interest" description="Disordered" evidence="2">
    <location>
        <begin position="89"/>
        <end position="143"/>
    </location>
</feature>
<dbReference type="Pfam" id="PF01476">
    <property type="entry name" value="LysM"/>
    <property type="match status" value="1"/>
</dbReference>
<proteinExistence type="inferred from homology"/>
<dbReference type="Proteomes" id="UP001205843">
    <property type="component" value="Unassembled WGS sequence"/>
</dbReference>
<keyword evidence="4" id="KW-0449">Lipoprotein</keyword>
<dbReference type="InterPro" id="IPR018392">
    <property type="entry name" value="LysM"/>
</dbReference>
<feature type="compositionally biased region" description="Pro residues" evidence="2">
    <location>
        <begin position="120"/>
        <end position="130"/>
    </location>
</feature>
<reference evidence="4" key="1">
    <citation type="submission" date="2022-03" db="EMBL/GenBank/DDBJ databases">
        <title>Genomic Encyclopedia of Type Strains, Phase III (KMG-III): the genomes of soil and plant-associated and newly described type strains.</title>
        <authorList>
            <person name="Whitman W."/>
        </authorList>
    </citation>
    <scope>NUCLEOTIDE SEQUENCE</scope>
    <source>
        <strain evidence="4">ANL 6-2</strain>
    </source>
</reference>
<evidence type="ECO:0000313" key="5">
    <source>
        <dbReference type="Proteomes" id="UP001205843"/>
    </source>
</evidence>
<dbReference type="CDD" id="cd00118">
    <property type="entry name" value="LysM"/>
    <property type="match status" value="1"/>
</dbReference>